<name>A0A5M6CZ12_9BACT</name>
<organism evidence="3 4">
    <name type="scientific">Adhaeribacter rhizoryzae</name>
    <dbReference type="NCBI Taxonomy" id="2607907"/>
    <lineage>
        <taxon>Bacteria</taxon>
        <taxon>Pseudomonadati</taxon>
        <taxon>Bacteroidota</taxon>
        <taxon>Cytophagia</taxon>
        <taxon>Cytophagales</taxon>
        <taxon>Hymenobacteraceae</taxon>
        <taxon>Adhaeribacter</taxon>
    </lineage>
</organism>
<protein>
    <submittedName>
        <fullName evidence="3">Uncharacterized protein</fullName>
    </submittedName>
</protein>
<gene>
    <name evidence="3" type="ORF">F0145_25980</name>
</gene>
<evidence type="ECO:0000313" key="4">
    <source>
        <dbReference type="Proteomes" id="UP000323426"/>
    </source>
</evidence>
<accession>A0A5M6CZ12</accession>
<feature type="transmembrane region" description="Helical" evidence="2">
    <location>
        <begin position="6"/>
        <end position="27"/>
    </location>
</feature>
<dbReference type="Proteomes" id="UP000323426">
    <property type="component" value="Unassembled WGS sequence"/>
</dbReference>
<keyword evidence="4" id="KW-1185">Reference proteome</keyword>
<feature type="compositionally biased region" description="Pro residues" evidence="1">
    <location>
        <begin position="351"/>
        <end position="361"/>
    </location>
</feature>
<dbReference type="EMBL" id="VWSF01000049">
    <property type="protein sequence ID" value="KAA5538539.1"/>
    <property type="molecule type" value="Genomic_DNA"/>
</dbReference>
<evidence type="ECO:0000256" key="2">
    <source>
        <dbReference type="SAM" id="Phobius"/>
    </source>
</evidence>
<sequence>MFGSQILEVAIGVIFVFLLVSIICSAIRESIEAWLKTRAAFLEHGIRELLHDKNAEGLAKSFYEHPLIYSLFAADYKPGNANKRPNAWTDGSHLPSYIPAKNFALALMDIATRGPATDFVSSDPNAPVISLASIRLNIENIQNPAVQRVLLTAIDAAQGDLNKAQANIEAWYDSGMDRVSGWYKRSTQWVIFWIGLFAAVALNINTITIADYLYHNDVARAVIVARAETAAQDTAFLSRNYSAARSELDSLVLPLGWSNGWGAPRPDYKVDASNFKVWNHVLAPLLGWLITALAATMGAPFWFDILNKVMVIRSTVKPHEKSPEEASEDRQMPRPPVAPAGIPPAAAVPSGGPPGNIPPPTGGLIPTPRDAESSLDGCHVVAEVLTLDEDLPAAEGGVA</sequence>
<feature type="region of interest" description="Disordered" evidence="1">
    <location>
        <begin position="318"/>
        <end position="374"/>
    </location>
</feature>
<keyword evidence="2" id="KW-0472">Membrane</keyword>
<proteinExistence type="predicted"/>
<feature type="compositionally biased region" description="Pro residues" evidence="1">
    <location>
        <begin position="333"/>
        <end position="342"/>
    </location>
</feature>
<feature type="transmembrane region" description="Helical" evidence="2">
    <location>
        <begin position="281"/>
        <end position="303"/>
    </location>
</feature>
<keyword evidence="2" id="KW-0812">Transmembrane</keyword>
<feature type="transmembrane region" description="Helical" evidence="2">
    <location>
        <begin position="190"/>
        <end position="210"/>
    </location>
</feature>
<comment type="caution">
    <text evidence="3">The sequence shown here is derived from an EMBL/GenBank/DDBJ whole genome shotgun (WGS) entry which is preliminary data.</text>
</comment>
<reference evidence="3 4" key="1">
    <citation type="submission" date="2019-09" db="EMBL/GenBank/DDBJ databases">
        <title>Genome sequence and assembly of Adhaeribacter sp.</title>
        <authorList>
            <person name="Chhetri G."/>
        </authorList>
    </citation>
    <scope>NUCLEOTIDE SEQUENCE [LARGE SCALE GENOMIC DNA]</scope>
    <source>
        <strain evidence="3 4">DK36</strain>
    </source>
</reference>
<dbReference type="AlphaFoldDB" id="A0A5M6CZ12"/>
<keyword evidence="2" id="KW-1133">Transmembrane helix</keyword>
<feature type="compositionally biased region" description="Basic and acidic residues" evidence="1">
    <location>
        <begin position="318"/>
        <end position="332"/>
    </location>
</feature>
<dbReference type="RefSeq" id="WP_150093612.1">
    <property type="nucleotide sequence ID" value="NZ_VWSF01000049.1"/>
</dbReference>
<evidence type="ECO:0000313" key="3">
    <source>
        <dbReference type="EMBL" id="KAA5538539.1"/>
    </source>
</evidence>
<evidence type="ECO:0000256" key="1">
    <source>
        <dbReference type="SAM" id="MobiDB-lite"/>
    </source>
</evidence>